<dbReference type="SUPFAM" id="SSF52799">
    <property type="entry name" value="(Phosphotyrosine protein) phosphatases II"/>
    <property type="match status" value="1"/>
</dbReference>
<organism evidence="1 2">
    <name type="scientific">Actinorugispora endophytica</name>
    <dbReference type="NCBI Taxonomy" id="1605990"/>
    <lineage>
        <taxon>Bacteria</taxon>
        <taxon>Bacillati</taxon>
        <taxon>Actinomycetota</taxon>
        <taxon>Actinomycetes</taxon>
        <taxon>Streptosporangiales</taxon>
        <taxon>Nocardiopsidaceae</taxon>
        <taxon>Actinorugispora</taxon>
    </lineage>
</organism>
<dbReference type="InterPro" id="IPR029021">
    <property type="entry name" value="Prot-tyrosine_phosphatase-like"/>
</dbReference>
<proteinExistence type="predicted"/>
<dbReference type="Gene3D" id="3.90.190.10">
    <property type="entry name" value="Protein tyrosine phosphatase superfamily"/>
    <property type="match status" value="1"/>
</dbReference>
<evidence type="ECO:0000313" key="1">
    <source>
        <dbReference type="EMBL" id="TDQ54467.1"/>
    </source>
</evidence>
<accession>A0A4R6V7F9</accession>
<name>A0A4R6V7F9_9ACTN</name>
<dbReference type="Proteomes" id="UP000295281">
    <property type="component" value="Unassembled WGS sequence"/>
</dbReference>
<evidence type="ECO:0000313" key="2">
    <source>
        <dbReference type="Proteomes" id="UP000295281"/>
    </source>
</evidence>
<dbReference type="AlphaFoldDB" id="A0A4R6V7F9"/>
<protein>
    <submittedName>
        <fullName evidence="1">Protein-tyrosine phosphatase</fullName>
    </submittedName>
</protein>
<sequence length="364" mass="37681">MAGEWEERDPIWDRVAGAMVGGAVAPVLAGREAGPDDGREYARGVGALVTGVLRGLADEGRDPGDGWSRALRATVLTGEVPAPGAGSGPSAVGWGAAATAPAPGLDAARGVFPCAQLVTAVRAAHGRGGVEAARYAGALAGARWGVSGVPLAAQRAFAAVAPPRRLVTEALVAVRGDAPEQWPQKRTQVHPTLDRENRRTFAVPHPYDPGVTLCNMEYVRDSADAEAVVSLCRMGADDRPRHLAPGDVVEVWLHDSPGANPNLHFVLDDAARAVAAMRAEGKRVLLHCAACQSRTPAVAARYASLTGGADVVRALRTVIETVAGHLDNPELSRAAAALDGVDLADPPALLFPDGLPALTRTPRS</sequence>
<comment type="caution">
    <text evidence="1">The sequence shown here is derived from an EMBL/GenBank/DDBJ whole genome shotgun (WGS) entry which is preliminary data.</text>
</comment>
<gene>
    <name evidence="1" type="ORF">EV190_102301</name>
</gene>
<reference evidence="1 2" key="1">
    <citation type="submission" date="2019-03" db="EMBL/GenBank/DDBJ databases">
        <title>Genomic Encyclopedia of Type Strains, Phase IV (KMG-IV): sequencing the most valuable type-strain genomes for metagenomic binning, comparative biology and taxonomic classification.</title>
        <authorList>
            <person name="Goeker M."/>
        </authorList>
    </citation>
    <scope>NUCLEOTIDE SEQUENCE [LARGE SCALE GENOMIC DNA]</scope>
    <source>
        <strain evidence="1 2">DSM 46770</strain>
    </source>
</reference>
<keyword evidence="2" id="KW-1185">Reference proteome</keyword>
<dbReference type="OrthoDB" id="9798107at2"/>
<dbReference type="EMBL" id="SNYN01000002">
    <property type="protein sequence ID" value="TDQ54467.1"/>
    <property type="molecule type" value="Genomic_DNA"/>
</dbReference>